<dbReference type="EMBL" id="QPFP01000025">
    <property type="protein sequence ID" value="TEB29936.1"/>
    <property type="molecule type" value="Genomic_DNA"/>
</dbReference>
<reference evidence="1 2" key="1">
    <citation type="journal article" date="2019" name="Nat. Ecol. Evol.">
        <title>Megaphylogeny resolves global patterns of mushroom evolution.</title>
        <authorList>
            <person name="Varga T."/>
            <person name="Krizsan K."/>
            <person name="Foldi C."/>
            <person name="Dima B."/>
            <person name="Sanchez-Garcia M."/>
            <person name="Sanchez-Ramirez S."/>
            <person name="Szollosi G.J."/>
            <person name="Szarkandi J.G."/>
            <person name="Papp V."/>
            <person name="Albert L."/>
            <person name="Andreopoulos W."/>
            <person name="Angelini C."/>
            <person name="Antonin V."/>
            <person name="Barry K.W."/>
            <person name="Bougher N.L."/>
            <person name="Buchanan P."/>
            <person name="Buyck B."/>
            <person name="Bense V."/>
            <person name="Catcheside P."/>
            <person name="Chovatia M."/>
            <person name="Cooper J."/>
            <person name="Damon W."/>
            <person name="Desjardin D."/>
            <person name="Finy P."/>
            <person name="Geml J."/>
            <person name="Haridas S."/>
            <person name="Hughes K."/>
            <person name="Justo A."/>
            <person name="Karasinski D."/>
            <person name="Kautmanova I."/>
            <person name="Kiss B."/>
            <person name="Kocsube S."/>
            <person name="Kotiranta H."/>
            <person name="LaButti K.M."/>
            <person name="Lechner B.E."/>
            <person name="Liimatainen K."/>
            <person name="Lipzen A."/>
            <person name="Lukacs Z."/>
            <person name="Mihaltcheva S."/>
            <person name="Morgado L.N."/>
            <person name="Niskanen T."/>
            <person name="Noordeloos M.E."/>
            <person name="Ohm R.A."/>
            <person name="Ortiz-Santana B."/>
            <person name="Ovrebo C."/>
            <person name="Racz N."/>
            <person name="Riley R."/>
            <person name="Savchenko A."/>
            <person name="Shiryaev A."/>
            <person name="Soop K."/>
            <person name="Spirin V."/>
            <person name="Szebenyi C."/>
            <person name="Tomsovsky M."/>
            <person name="Tulloss R.E."/>
            <person name="Uehling J."/>
            <person name="Grigoriev I.V."/>
            <person name="Vagvolgyi C."/>
            <person name="Papp T."/>
            <person name="Martin F.M."/>
            <person name="Miettinen O."/>
            <person name="Hibbett D.S."/>
            <person name="Nagy L.G."/>
        </authorList>
    </citation>
    <scope>NUCLEOTIDE SEQUENCE [LARGE SCALE GENOMIC DNA]</scope>
    <source>
        <strain evidence="1 2">FP101781</strain>
    </source>
</reference>
<sequence length="156" mass="17169">MQPFSFSTSIGMLWWTRGGLGFRRLGAEALCYDALRSSPPLHSTKRCHPHVKSQCVSQGPGVFWEPVTSVLCKQLINGLSGKGICISLTMRMPIEPGAVLVAPTVKKEGMSQILAGLLNEIRSELPFSAHFAPLLHLPSSYLERSLDYGSRRVRFA</sequence>
<name>A0A4Y7T6X1_COPMI</name>
<dbReference type="Proteomes" id="UP000298030">
    <property type="component" value="Unassembled WGS sequence"/>
</dbReference>
<accession>A0A4Y7T6X1</accession>
<keyword evidence="2" id="KW-1185">Reference proteome</keyword>
<evidence type="ECO:0000313" key="1">
    <source>
        <dbReference type="EMBL" id="TEB29936.1"/>
    </source>
</evidence>
<organism evidence="1 2">
    <name type="scientific">Coprinellus micaceus</name>
    <name type="common">Glistening ink-cap mushroom</name>
    <name type="synonym">Coprinus micaceus</name>
    <dbReference type="NCBI Taxonomy" id="71717"/>
    <lineage>
        <taxon>Eukaryota</taxon>
        <taxon>Fungi</taxon>
        <taxon>Dikarya</taxon>
        <taxon>Basidiomycota</taxon>
        <taxon>Agaricomycotina</taxon>
        <taxon>Agaricomycetes</taxon>
        <taxon>Agaricomycetidae</taxon>
        <taxon>Agaricales</taxon>
        <taxon>Agaricineae</taxon>
        <taxon>Psathyrellaceae</taxon>
        <taxon>Coprinellus</taxon>
    </lineage>
</organism>
<comment type="caution">
    <text evidence="1">The sequence shown here is derived from an EMBL/GenBank/DDBJ whole genome shotgun (WGS) entry which is preliminary data.</text>
</comment>
<evidence type="ECO:0000313" key="2">
    <source>
        <dbReference type="Proteomes" id="UP000298030"/>
    </source>
</evidence>
<protein>
    <submittedName>
        <fullName evidence="1">Uncharacterized protein</fullName>
    </submittedName>
</protein>
<gene>
    <name evidence="1" type="ORF">FA13DRAFT_602463</name>
</gene>
<dbReference type="AlphaFoldDB" id="A0A4Y7T6X1"/>
<proteinExistence type="predicted"/>